<dbReference type="NCBIfam" id="NF011991">
    <property type="entry name" value="PRK15447.1"/>
    <property type="match status" value="1"/>
</dbReference>
<reference evidence="2" key="1">
    <citation type="submission" date="2022-02" db="EMBL/GenBank/DDBJ databases">
        <title>Vibrio sp. nov., a new bacterium isolated from Bohai sea, China.</title>
        <authorList>
            <person name="Yuan Y."/>
        </authorList>
    </citation>
    <scope>NUCLEOTIDE SEQUENCE</scope>
    <source>
        <strain evidence="2">DBSS07</strain>
    </source>
</reference>
<dbReference type="GO" id="GO:0046872">
    <property type="term" value="F:metal ion binding"/>
    <property type="evidence" value="ECO:0007669"/>
    <property type="project" value="UniProtKB-KW"/>
</dbReference>
<comment type="similarity">
    <text evidence="1">Belongs to the peptidase U32 family. UbiV subfamily.</text>
</comment>
<accession>A0A9X3CI77</accession>
<evidence type="ECO:0000256" key="1">
    <source>
        <dbReference type="HAMAP-Rule" id="MF_02233"/>
    </source>
</evidence>
<comment type="pathway">
    <text evidence="1">Cofactor biosynthesis; ubiquinone biosynthesis.</text>
</comment>
<feature type="binding site" evidence="1">
    <location>
        <position position="39"/>
    </location>
    <ligand>
        <name>[4Fe-4S] cluster</name>
        <dbReference type="ChEBI" id="CHEBI:49883"/>
    </ligand>
</feature>
<evidence type="ECO:0000313" key="2">
    <source>
        <dbReference type="EMBL" id="MCW8336241.1"/>
    </source>
</evidence>
<dbReference type="AlphaFoldDB" id="A0A9X3CI77"/>
<sequence>MKYALGPLLYFWPKQDIEHFYQQAKQSSADIIYLGESVCSKRREMKPAHWFDIAKELSSTGKQVVLSTMALLEAPSEVNVMKKYVDNGDFAIEANDVSAIQLASDSKIPFVVGPAVNTYNAHTLKLFLKQGMTRWCMPVELSRDWLSNVLSQCDELGIKNQFEVEVFSHGYLPLAYSARCFTARAENKAKDDCETCCIKYPTGIQVHSQEGQAVFNLNGIQTQSGYCYNLVNDLPSMQGLVDVVRLSPLGLNTFTELDDFRANEAGQQPKVIEDRQCNGYWHQLAGLDVKNI</sequence>
<dbReference type="GO" id="GO:0006744">
    <property type="term" value="P:ubiquinone biosynthetic process"/>
    <property type="evidence" value="ECO:0007669"/>
    <property type="project" value="UniProtKB-UniRule"/>
</dbReference>
<feature type="binding site" evidence="1">
    <location>
        <position position="193"/>
    </location>
    <ligand>
        <name>[4Fe-4S] cluster</name>
        <dbReference type="ChEBI" id="CHEBI:49883"/>
    </ligand>
</feature>
<feature type="binding site" evidence="1">
    <location>
        <position position="197"/>
    </location>
    <ligand>
        <name>[4Fe-4S] cluster</name>
        <dbReference type="ChEBI" id="CHEBI:49883"/>
    </ligand>
</feature>
<dbReference type="RefSeq" id="WP_265689309.1">
    <property type="nucleotide sequence ID" value="NZ_JAKRRX010000198.1"/>
</dbReference>
<comment type="cofactor">
    <cofactor evidence="1">
        <name>[4Fe-4S] cluster</name>
        <dbReference type="ChEBI" id="CHEBI:49883"/>
    </cofactor>
</comment>
<dbReference type="PANTHER" id="PTHR30217:SF11">
    <property type="entry name" value="UBIQUINONE BIOSYNTHESIS PROTEIN UBIV"/>
    <property type="match status" value="1"/>
</dbReference>
<keyword evidence="1" id="KW-0831">Ubiquinone biosynthesis</keyword>
<keyword evidence="1" id="KW-0408">Iron</keyword>
<keyword evidence="1" id="KW-0004">4Fe-4S</keyword>
<dbReference type="GO" id="GO:0051539">
    <property type="term" value="F:4 iron, 4 sulfur cluster binding"/>
    <property type="evidence" value="ECO:0007669"/>
    <property type="project" value="UniProtKB-UniRule"/>
</dbReference>
<proteinExistence type="inferred from homology"/>
<dbReference type="InterPro" id="IPR043693">
    <property type="entry name" value="UbiV"/>
</dbReference>
<feature type="binding site" evidence="1">
    <location>
        <position position="180"/>
    </location>
    <ligand>
        <name>[4Fe-4S] cluster</name>
        <dbReference type="ChEBI" id="CHEBI:49883"/>
    </ligand>
</feature>
<dbReference type="EMBL" id="JAKRRX010000198">
    <property type="protein sequence ID" value="MCW8336241.1"/>
    <property type="molecule type" value="Genomic_DNA"/>
</dbReference>
<dbReference type="InterPro" id="IPR001539">
    <property type="entry name" value="Peptidase_U32"/>
</dbReference>
<dbReference type="InterPro" id="IPR051454">
    <property type="entry name" value="RNA/ubiquinone_mod_enzymes"/>
</dbReference>
<comment type="subunit">
    <text evidence="1">Forms a heterodimer with UbiU.</text>
</comment>
<keyword evidence="1" id="KW-0411">Iron-sulfur</keyword>
<comment type="function">
    <text evidence="1">Required for O(2)-independent ubiquinone (coenzyme Q) biosynthesis. Together with UbiU, is essential for the C6-hydroxylation reaction in the oxygen-independent ubiquinone biosynthesis pathway.</text>
</comment>
<dbReference type="PANTHER" id="PTHR30217">
    <property type="entry name" value="PEPTIDASE U32 FAMILY"/>
    <property type="match status" value="1"/>
</dbReference>
<name>A0A9X3CI77_9VIBR</name>
<dbReference type="Pfam" id="PF01136">
    <property type="entry name" value="Peptidase_U32"/>
    <property type="match status" value="1"/>
</dbReference>
<keyword evidence="1" id="KW-0479">Metal-binding</keyword>
<protein>
    <recommendedName>
        <fullName evidence="1">Ubiquinone biosynthesis protein UbiV</fullName>
    </recommendedName>
</protein>
<keyword evidence="3" id="KW-1185">Reference proteome</keyword>
<comment type="caution">
    <text evidence="2">The sequence shown here is derived from an EMBL/GenBank/DDBJ whole genome shotgun (WGS) entry which is preliminary data.</text>
</comment>
<organism evidence="2 3">
    <name type="scientific">Vibrio paucivorans</name>
    <dbReference type="NCBI Taxonomy" id="2829489"/>
    <lineage>
        <taxon>Bacteria</taxon>
        <taxon>Pseudomonadati</taxon>
        <taxon>Pseudomonadota</taxon>
        <taxon>Gammaproteobacteria</taxon>
        <taxon>Vibrionales</taxon>
        <taxon>Vibrionaceae</taxon>
        <taxon>Vibrio</taxon>
    </lineage>
</organism>
<dbReference type="Proteomes" id="UP001155586">
    <property type="component" value="Unassembled WGS sequence"/>
</dbReference>
<evidence type="ECO:0000313" key="3">
    <source>
        <dbReference type="Proteomes" id="UP001155586"/>
    </source>
</evidence>
<gene>
    <name evidence="1" type="primary">ubiV</name>
    <name evidence="2" type="ORF">MD483_20740</name>
</gene>
<dbReference type="HAMAP" id="MF_02233">
    <property type="entry name" value="UbiV"/>
    <property type="match status" value="1"/>
</dbReference>